<comment type="caution">
    <text evidence="6">The sequence shown here is derived from an EMBL/GenBank/DDBJ whole genome shotgun (WGS) entry which is preliminary data.</text>
</comment>
<dbReference type="PANTHER" id="PTHR42847:SF4">
    <property type="entry name" value="ALKANESULFONATE MONOOXYGENASE-RELATED"/>
    <property type="match status" value="1"/>
</dbReference>
<sequence length="316" mass="33317">MSESAAGRPGRGVRVGVSLVPDPLDPLGMDLTCLPGLARRAEALGFDRVAVSDHLLFHVPTPEPLVCLAAMAEATTRVRLATAVLLLPLRHPLQVAQAVASVDQLSAGRVELGVGVGGEWPADYHALGVDPRRRGRRADEALAILRALWAGGPVDAPGPEFPLAGVLLPLLPKQRPGPPIVVGGRSEAALRRAARFGERWDGIFLSPPQFAARRARLEELASAEGRVVSSGLVAWAAVGEPAAARQALAARLQAFYRLPFERFERSSLFGPPEALAEQLAAFVEAGATDLTLIVPASDPRHLEALAPVVEALDPVA</sequence>
<reference evidence="6 7" key="1">
    <citation type="submission" date="2024-09" db="EMBL/GenBank/DDBJ databases">
        <authorList>
            <person name="Sun Q."/>
            <person name="Mori K."/>
        </authorList>
    </citation>
    <scope>NUCLEOTIDE SEQUENCE [LARGE SCALE GENOMIC DNA]</scope>
    <source>
        <strain evidence="6 7">JCM 15389</strain>
    </source>
</reference>
<proteinExistence type="predicted"/>
<keyword evidence="1" id="KW-0285">Flavoprotein</keyword>
<dbReference type="NCBIfam" id="TIGR03619">
    <property type="entry name" value="F420_Rv2161c"/>
    <property type="match status" value="1"/>
</dbReference>
<dbReference type="Gene3D" id="3.20.20.30">
    <property type="entry name" value="Luciferase-like domain"/>
    <property type="match status" value="1"/>
</dbReference>
<evidence type="ECO:0000259" key="5">
    <source>
        <dbReference type="Pfam" id="PF00296"/>
    </source>
</evidence>
<dbReference type="Pfam" id="PF00296">
    <property type="entry name" value="Bac_luciferase"/>
    <property type="match status" value="1"/>
</dbReference>
<dbReference type="InterPro" id="IPR011251">
    <property type="entry name" value="Luciferase-like_dom"/>
</dbReference>
<dbReference type="EMBL" id="JBHLYQ010000131">
    <property type="protein sequence ID" value="MFC0082656.1"/>
    <property type="molecule type" value="Genomic_DNA"/>
</dbReference>
<dbReference type="EC" id="1.-.-.-" evidence="6"/>
<keyword evidence="4" id="KW-0503">Monooxygenase</keyword>
<dbReference type="PANTHER" id="PTHR42847">
    <property type="entry name" value="ALKANESULFONATE MONOOXYGENASE"/>
    <property type="match status" value="1"/>
</dbReference>
<evidence type="ECO:0000256" key="2">
    <source>
        <dbReference type="ARBA" id="ARBA00022643"/>
    </source>
</evidence>
<gene>
    <name evidence="6" type="ORF">ACFFRE_10985</name>
</gene>
<keyword evidence="2" id="KW-0288">FMN</keyword>
<evidence type="ECO:0000313" key="6">
    <source>
        <dbReference type="EMBL" id="MFC0082656.1"/>
    </source>
</evidence>
<accession>A0ABV6C4N3</accession>
<keyword evidence="7" id="KW-1185">Reference proteome</keyword>
<evidence type="ECO:0000256" key="4">
    <source>
        <dbReference type="ARBA" id="ARBA00023033"/>
    </source>
</evidence>
<feature type="domain" description="Luciferase-like" evidence="5">
    <location>
        <begin position="30"/>
        <end position="256"/>
    </location>
</feature>
<dbReference type="InterPro" id="IPR050172">
    <property type="entry name" value="SsuD_RutA_monooxygenase"/>
</dbReference>
<dbReference type="InterPro" id="IPR036661">
    <property type="entry name" value="Luciferase-like_sf"/>
</dbReference>
<dbReference type="InterPro" id="IPR019921">
    <property type="entry name" value="Lucif-like_OxRdtase_Rv2161c"/>
</dbReference>
<name>A0ABV6C4N3_9ACTN</name>
<dbReference type="RefSeq" id="WP_377790277.1">
    <property type="nucleotide sequence ID" value="NZ_JBHLYQ010000131.1"/>
</dbReference>
<organism evidence="6 7">
    <name type="scientific">Aciditerrimonas ferrireducens</name>
    <dbReference type="NCBI Taxonomy" id="667306"/>
    <lineage>
        <taxon>Bacteria</taxon>
        <taxon>Bacillati</taxon>
        <taxon>Actinomycetota</taxon>
        <taxon>Acidimicrobiia</taxon>
        <taxon>Acidimicrobiales</taxon>
        <taxon>Acidimicrobiaceae</taxon>
        <taxon>Aciditerrimonas</taxon>
    </lineage>
</organism>
<evidence type="ECO:0000313" key="7">
    <source>
        <dbReference type="Proteomes" id="UP001589788"/>
    </source>
</evidence>
<evidence type="ECO:0000256" key="3">
    <source>
        <dbReference type="ARBA" id="ARBA00023002"/>
    </source>
</evidence>
<dbReference type="GO" id="GO:0016491">
    <property type="term" value="F:oxidoreductase activity"/>
    <property type="evidence" value="ECO:0007669"/>
    <property type="project" value="UniProtKB-KW"/>
</dbReference>
<protein>
    <submittedName>
        <fullName evidence="6">LLM class flavin-dependent oxidoreductase</fullName>
        <ecNumber evidence="6">1.-.-.-</ecNumber>
    </submittedName>
</protein>
<dbReference type="SUPFAM" id="SSF51679">
    <property type="entry name" value="Bacterial luciferase-like"/>
    <property type="match status" value="1"/>
</dbReference>
<evidence type="ECO:0000256" key="1">
    <source>
        <dbReference type="ARBA" id="ARBA00022630"/>
    </source>
</evidence>
<keyword evidence="3 6" id="KW-0560">Oxidoreductase</keyword>
<dbReference type="Proteomes" id="UP001589788">
    <property type="component" value="Unassembled WGS sequence"/>
</dbReference>